<dbReference type="FunFam" id="2.60.40.10:FF:000774">
    <property type="entry name" value="Hepatitis A virus cellular receptor 1"/>
    <property type="match status" value="1"/>
</dbReference>
<feature type="domain" description="Ig-like" evidence="11">
    <location>
        <begin position="33"/>
        <end position="127"/>
    </location>
</feature>
<evidence type="ECO:0000256" key="1">
    <source>
        <dbReference type="ARBA" id="ARBA00004479"/>
    </source>
</evidence>
<keyword evidence="3" id="KW-0732">Signal</keyword>
<dbReference type="InterPro" id="IPR013783">
    <property type="entry name" value="Ig-like_fold"/>
</dbReference>
<dbReference type="PANTHER" id="PTHR46608:SF3">
    <property type="entry name" value="T-CELL IMMUNOGLOBULIN AND MUCIN DOMAIN-CONTAINING PROTEIN 4"/>
    <property type="match status" value="1"/>
</dbReference>
<dbReference type="InterPro" id="IPR007110">
    <property type="entry name" value="Ig-like_dom"/>
</dbReference>
<dbReference type="InterPro" id="IPR036179">
    <property type="entry name" value="Ig-like_dom_sf"/>
</dbReference>
<evidence type="ECO:0000256" key="9">
    <source>
        <dbReference type="ARBA" id="ARBA00038203"/>
    </source>
</evidence>
<gene>
    <name evidence="12" type="ORF">XELAEV_18016753mg</name>
</gene>
<dbReference type="GO" id="GO:0043277">
    <property type="term" value="P:apoptotic cell clearance"/>
    <property type="evidence" value="ECO:0007669"/>
    <property type="project" value="TreeGrafter"/>
</dbReference>
<dbReference type="Proteomes" id="UP000694892">
    <property type="component" value="Chromosome 3L"/>
</dbReference>
<dbReference type="GO" id="GO:0060097">
    <property type="term" value="P:cytoskeletal rearrangement involved in phagocytosis, engulfment"/>
    <property type="evidence" value="ECO:0007669"/>
    <property type="project" value="TreeGrafter"/>
</dbReference>
<dbReference type="Pfam" id="PF07686">
    <property type="entry name" value="V-set"/>
    <property type="match status" value="1"/>
</dbReference>
<dbReference type="Gene3D" id="2.60.40.10">
    <property type="entry name" value="Immunoglobulins"/>
    <property type="match status" value="1"/>
</dbReference>
<keyword evidence="7" id="KW-0325">Glycoprotein</keyword>
<evidence type="ECO:0000256" key="3">
    <source>
        <dbReference type="ARBA" id="ARBA00022729"/>
    </source>
</evidence>
<keyword evidence="2 10" id="KW-0812">Transmembrane</keyword>
<dbReference type="EMBL" id="CM004470">
    <property type="protein sequence ID" value="OCT88123.1"/>
    <property type="molecule type" value="Genomic_DNA"/>
</dbReference>
<dbReference type="AlphaFoldDB" id="A0A974DAC1"/>
<dbReference type="PROSITE" id="PS50835">
    <property type="entry name" value="IG_LIKE"/>
    <property type="match status" value="1"/>
</dbReference>
<keyword evidence="8" id="KW-0393">Immunoglobulin domain</keyword>
<evidence type="ECO:0000256" key="6">
    <source>
        <dbReference type="ARBA" id="ARBA00023157"/>
    </source>
</evidence>
<dbReference type="GO" id="GO:0016020">
    <property type="term" value="C:membrane"/>
    <property type="evidence" value="ECO:0007669"/>
    <property type="project" value="UniProtKB-SubCell"/>
</dbReference>
<dbReference type="OMA" id="CHREIIR"/>
<feature type="transmembrane region" description="Helical" evidence="10">
    <location>
        <begin position="169"/>
        <end position="186"/>
    </location>
</feature>
<name>A0A974DAC1_XENLA</name>
<dbReference type="GO" id="GO:0001786">
    <property type="term" value="F:phosphatidylserine binding"/>
    <property type="evidence" value="ECO:0007669"/>
    <property type="project" value="TreeGrafter"/>
</dbReference>
<evidence type="ECO:0000313" key="12">
    <source>
        <dbReference type="EMBL" id="OCT88123.1"/>
    </source>
</evidence>
<accession>A0A974DAC1</accession>
<dbReference type="SUPFAM" id="SSF48726">
    <property type="entry name" value="Immunoglobulin"/>
    <property type="match status" value="1"/>
</dbReference>
<evidence type="ECO:0000259" key="11">
    <source>
        <dbReference type="PROSITE" id="PS50835"/>
    </source>
</evidence>
<keyword evidence="4 10" id="KW-1133">Transmembrane helix</keyword>
<reference evidence="13" key="1">
    <citation type="journal article" date="2016" name="Nature">
        <title>Genome evolution in the allotetraploid frog Xenopus laevis.</title>
        <authorList>
            <person name="Session A.M."/>
            <person name="Uno Y."/>
            <person name="Kwon T."/>
            <person name="Chapman J.A."/>
            <person name="Toyoda A."/>
            <person name="Takahashi S."/>
            <person name="Fukui A."/>
            <person name="Hikosaka A."/>
            <person name="Suzuki A."/>
            <person name="Kondo M."/>
            <person name="van Heeringen S.J."/>
            <person name="Quigley I."/>
            <person name="Heinz S."/>
            <person name="Ogino H."/>
            <person name="Ochi H."/>
            <person name="Hellsten U."/>
            <person name="Lyons J.B."/>
            <person name="Simakov O."/>
            <person name="Putnam N."/>
            <person name="Stites J."/>
            <person name="Kuroki Y."/>
            <person name="Tanaka T."/>
            <person name="Michiue T."/>
            <person name="Watanabe M."/>
            <person name="Bogdanovic O."/>
            <person name="Lister R."/>
            <person name="Georgiou G."/>
            <person name="Paranjpe S.S."/>
            <person name="van Kruijsbergen I."/>
            <person name="Shu S."/>
            <person name="Carlson J."/>
            <person name="Kinoshita T."/>
            <person name="Ohta Y."/>
            <person name="Mawaribuchi S."/>
            <person name="Jenkins J."/>
            <person name="Grimwood J."/>
            <person name="Schmutz J."/>
            <person name="Mitros T."/>
            <person name="Mozaffari S.V."/>
            <person name="Suzuki Y."/>
            <person name="Haramoto Y."/>
            <person name="Yamamoto T.S."/>
            <person name="Takagi C."/>
            <person name="Heald R."/>
            <person name="Miller K."/>
            <person name="Haudenschild C."/>
            <person name="Kitzman J."/>
            <person name="Nakayama T."/>
            <person name="Izutsu Y."/>
            <person name="Robert J."/>
            <person name="Fortriede J."/>
            <person name="Burns K."/>
            <person name="Lotay V."/>
            <person name="Karimi K."/>
            <person name="Yasuoka Y."/>
            <person name="Dichmann D.S."/>
            <person name="Flajnik M.F."/>
            <person name="Houston D.W."/>
            <person name="Shendure J."/>
            <person name="DuPasquier L."/>
            <person name="Vize P.D."/>
            <person name="Zorn A.M."/>
            <person name="Ito M."/>
            <person name="Marcotte E.M."/>
            <person name="Wallingford J.B."/>
            <person name="Ito Y."/>
            <person name="Asashima M."/>
            <person name="Ueno N."/>
            <person name="Matsuda Y."/>
            <person name="Veenstra G.J."/>
            <person name="Fujiyama A."/>
            <person name="Harland R.M."/>
            <person name="Taira M."/>
            <person name="Rokhsar D.S."/>
        </authorList>
    </citation>
    <scope>NUCLEOTIDE SEQUENCE [LARGE SCALE GENOMIC DNA]</scope>
    <source>
        <strain evidence="13">J</strain>
    </source>
</reference>
<protein>
    <recommendedName>
        <fullName evidence="11">Ig-like domain-containing protein</fullName>
    </recommendedName>
</protein>
<dbReference type="KEGG" id="xla:447692"/>
<evidence type="ECO:0000256" key="2">
    <source>
        <dbReference type="ARBA" id="ARBA00022692"/>
    </source>
</evidence>
<proteinExistence type="inferred from homology"/>
<keyword evidence="6" id="KW-1015">Disulfide bond</keyword>
<dbReference type="SMART" id="SM00409">
    <property type="entry name" value="IG"/>
    <property type="match status" value="1"/>
</dbReference>
<dbReference type="InterPro" id="IPR003599">
    <property type="entry name" value="Ig_sub"/>
</dbReference>
<sequence length="224" mass="25506">MPVWALEPHLYPDTVRNGRVRRYSPPILLLIIPVLTAAQEIVTGFVGKTVVLPCTYPPNMDVSRMCWGRGSCPLHRCHREIIRTRGRNIIQSESERYSLLGNITQGDVSLTLTGATSSDSGIYCCRVRVPGIMNDLKKEIHLEIQESKITLTSDTELAQDGTGSPVGNIIRLVIVLFLPFLIFIIYKCRHRLDHWMDPSGYKRRSHFKKMELRSTCRIKKITNC</sequence>
<comment type="similarity">
    <text evidence="9">Belongs to the immunoglobulin superfamily. TIM family.</text>
</comment>
<evidence type="ECO:0000313" key="13">
    <source>
        <dbReference type="Proteomes" id="UP000694892"/>
    </source>
</evidence>
<dbReference type="InterPro" id="IPR013106">
    <property type="entry name" value="Ig_V-set"/>
</dbReference>
<evidence type="ECO:0000256" key="5">
    <source>
        <dbReference type="ARBA" id="ARBA00023136"/>
    </source>
</evidence>
<dbReference type="OrthoDB" id="434099at2759"/>
<evidence type="ECO:0000256" key="4">
    <source>
        <dbReference type="ARBA" id="ARBA00022989"/>
    </source>
</evidence>
<evidence type="ECO:0000256" key="10">
    <source>
        <dbReference type="SAM" id="Phobius"/>
    </source>
</evidence>
<dbReference type="PANTHER" id="PTHR46608">
    <property type="entry name" value="T-CELL IMMUNOGLOBULIN AND MUCIN DOMAIN-CONTAINING PROTEIN 4"/>
    <property type="match status" value="1"/>
</dbReference>
<organism evidence="12 13">
    <name type="scientific">Xenopus laevis</name>
    <name type="common">African clawed frog</name>
    <dbReference type="NCBI Taxonomy" id="8355"/>
    <lineage>
        <taxon>Eukaryota</taxon>
        <taxon>Metazoa</taxon>
        <taxon>Chordata</taxon>
        <taxon>Craniata</taxon>
        <taxon>Vertebrata</taxon>
        <taxon>Euteleostomi</taxon>
        <taxon>Amphibia</taxon>
        <taxon>Batrachia</taxon>
        <taxon>Anura</taxon>
        <taxon>Pipoidea</taxon>
        <taxon>Pipidae</taxon>
        <taxon>Xenopodinae</taxon>
        <taxon>Xenopus</taxon>
        <taxon>Xenopus</taxon>
    </lineage>
</organism>
<evidence type="ECO:0000256" key="8">
    <source>
        <dbReference type="ARBA" id="ARBA00023319"/>
    </source>
</evidence>
<evidence type="ECO:0000256" key="7">
    <source>
        <dbReference type="ARBA" id="ARBA00023180"/>
    </source>
</evidence>
<keyword evidence="5 10" id="KW-0472">Membrane</keyword>
<comment type="subcellular location">
    <subcellularLocation>
        <location evidence="1">Membrane</location>
        <topology evidence="1">Single-pass type I membrane protein</topology>
    </subcellularLocation>
</comment>